<dbReference type="PANTHER" id="PTHR30514">
    <property type="entry name" value="GLUCOKINASE"/>
    <property type="match status" value="1"/>
</dbReference>
<feature type="domain" description="SIS" evidence="5">
    <location>
        <begin position="123"/>
        <end position="265"/>
    </location>
</feature>
<dbReference type="Proteomes" id="UP000281332">
    <property type="component" value="Unassembled WGS sequence"/>
</dbReference>
<dbReference type="InterPro" id="IPR047640">
    <property type="entry name" value="RpiR-like"/>
</dbReference>
<dbReference type="AlphaFoldDB" id="A0A3N4NRW6"/>
<dbReference type="InterPro" id="IPR035472">
    <property type="entry name" value="RpiR-like_SIS"/>
</dbReference>
<protein>
    <submittedName>
        <fullName evidence="6">MurR/RpiR family transcriptional regulator</fullName>
    </submittedName>
</protein>
<evidence type="ECO:0000313" key="7">
    <source>
        <dbReference type="Proteomes" id="UP000281332"/>
    </source>
</evidence>
<dbReference type="InterPro" id="IPR036388">
    <property type="entry name" value="WH-like_DNA-bd_sf"/>
</dbReference>
<dbReference type="PROSITE" id="PS51071">
    <property type="entry name" value="HTH_RPIR"/>
    <property type="match status" value="1"/>
</dbReference>
<dbReference type="InterPro" id="IPR001347">
    <property type="entry name" value="SIS_dom"/>
</dbReference>
<evidence type="ECO:0000313" key="6">
    <source>
        <dbReference type="EMBL" id="RPD94329.1"/>
    </source>
</evidence>
<dbReference type="InterPro" id="IPR009057">
    <property type="entry name" value="Homeodomain-like_sf"/>
</dbReference>
<dbReference type="PANTHER" id="PTHR30514:SF18">
    <property type="entry name" value="RPIR-FAMILY TRANSCRIPTIONAL REGULATOR"/>
    <property type="match status" value="1"/>
</dbReference>
<dbReference type="SUPFAM" id="SSF46689">
    <property type="entry name" value="Homeodomain-like"/>
    <property type="match status" value="1"/>
</dbReference>
<dbReference type="PROSITE" id="PS51464">
    <property type="entry name" value="SIS"/>
    <property type="match status" value="1"/>
</dbReference>
<dbReference type="SUPFAM" id="SSF53697">
    <property type="entry name" value="SIS domain"/>
    <property type="match status" value="1"/>
</dbReference>
<dbReference type="Gene3D" id="3.40.50.10490">
    <property type="entry name" value="Glucose-6-phosphate isomerase like protein, domain 1"/>
    <property type="match status" value="1"/>
</dbReference>
<dbReference type="EMBL" id="RMVG01000024">
    <property type="protein sequence ID" value="RPD94329.1"/>
    <property type="molecule type" value="Genomic_DNA"/>
</dbReference>
<dbReference type="Pfam" id="PF01418">
    <property type="entry name" value="HTH_6"/>
    <property type="match status" value="1"/>
</dbReference>
<keyword evidence="1" id="KW-0805">Transcription regulation</keyword>
<keyword evidence="3" id="KW-0804">Transcription</keyword>
<reference evidence="6 7" key="1">
    <citation type="submission" date="2018-11" db="EMBL/GenBank/DDBJ databases">
        <title>Whole genome sequencing of Pantoea sp. RIT388.</title>
        <authorList>
            <person name="Gan H.M."/>
            <person name="Hudson A.O."/>
        </authorList>
    </citation>
    <scope>NUCLEOTIDE SEQUENCE [LARGE SCALE GENOMIC DNA]</scope>
    <source>
        <strain evidence="6 7">RIT388</strain>
    </source>
</reference>
<evidence type="ECO:0000256" key="2">
    <source>
        <dbReference type="ARBA" id="ARBA00023125"/>
    </source>
</evidence>
<sequence>MNPRDTIVREFNSLSAELQRAAEFSLQNTNQLVVLSMRAFAVEAGVKPATLLRLAQRLGYQGWGELKDAFIDDIGLRNDTYVSKAEKLIAKGTQPQLYEEVFQAHQANLAFTQNENHQAMEQAVSLLDAADNVYICGFRASFPIAWSLFYVYRLFNRQVSLIDGLASNIEVFTRELTAQDCVLLTSFAPYSRESLNVLNAARQAGATIIAITDSPVSPLAQAADCTLLFSVDSPSFFPSVVSGMGLAECLLAMLVARHGRDAVNKIENAERYLIESGAYVGLPDAGK</sequence>
<dbReference type="Gene3D" id="1.10.10.10">
    <property type="entry name" value="Winged helix-like DNA-binding domain superfamily/Winged helix DNA-binding domain"/>
    <property type="match status" value="1"/>
</dbReference>
<dbReference type="OrthoDB" id="9814005at2"/>
<dbReference type="RefSeq" id="WP_123802883.1">
    <property type="nucleotide sequence ID" value="NZ_RMVG01000024.1"/>
</dbReference>
<keyword evidence="2" id="KW-0238">DNA-binding</keyword>
<comment type="caution">
    <text evidence="6">The sequence shown here is derived from an EMBL/GenBank/DDBJ whole genome shotgun (WGS) entry which is preliminary data.</text>
</comment>
<accession>A0A3N4NRW6</accession>
<dbReference type="InterPro" id="IPR000281">
    <property type="entry name" value="HTH_RpiR"/>
</dbReference>
<dbReference type="GO" id="GO:0003700">
    <property type="term" value="F:DNA-binding transcription factor activity"/>
    <property type="evidence" value="ECO:0007669"/>
    <property type="project" value="InterPro"/>
</dbReference>
<dbReference type="GO" id="GO:0097367">
    <property type="term" value="F:carbohydrate derivative binding"/>
    <property type="evidence" value="ECO:0007669"/>
    <property type="project" value="InterPro"/>
</dbReference>
<dbReference type="GO" id="GO:0003677">
    <property type="term" value="F:DNA binding"/>
    <property type="evidence" value="ECO:0007669"/>
    <property type="project" value="UniProtKB-KW"/>
</dbReference>
<evidence type="ECO:0000259" key="4">
    <source>
        <dbReference type="PROSITE" id="PS51071"/>
    </source>
</evidence>
<feature type="domain" description="HTH rpiR-type" evidence="4">
    <location>
        <begin position="1"/>
        <end position="77"/>
    </location>
</feature>
<evidence type="ECO:0000256" key="3">
    <source>
        <dbReference type="ARBA" id="ARBA00023163"/>
    </source>
</evidence>
<evidence type="ECO:0000259" key="5">
    <source>
        <dbReference type="PROSITE" id="PS51464"/>
    </source>
</evidence>
<dbReference type="InterPro" id="IPR046348">
    <property type="entry name" value="SIS_dom_sf"/>
</dbReference>
<keyword evidence="7" id="KW-1185">Reference proteome</keyword>
<proteinExistence type="predicted"/>
<organism evidence="6 7">
    <name type="scientific">Candidatus Pantoea deserta</name>
    <dbReference type="NCBI Taxonomy" id="1869313"/>
    <lineage>
        <taxon>Bacteria</taxon>
        <taxon>Pseudomonadati</taxon>
        <taxon>Pseudomonadota</taxon>
        <taxon>Gammaproteobacteria</taxon>
        <taxon>Enterobacterales</taxon>
        <taxon>Erwiniaceae</taxon>
        <taxon>Pantoea</taxon>
    </lineage>
</organism>
<dbReference type="GO" id="GO:1901135">
    <property type="term" value="P:carbohydrate derivative metabolic process"/>
    <property type="evidence" value="ECO:0007669"/>
    <property type="project" value="InterPro"/>
</dbReference>
<dbReference type="CDD" id="cd05013">
    <property type="entry name" value="SIS_RpiR"/>
    <property type="match status" value="1"/>
</dbReference>
<evidence type="ECO:0000256" key="1">
    <source>
        <dbReference type="ARBA" id="ARBA00023015"/>
    </source>
</evidence>
<dbReference type="Pfam" id="PF01380">
    <property type="entry name" value="SIS"/>
    <property type="match status" value="1"/>
</dbReference>
<gene>
    <name evidence="6" type="ORF">BBB56_21220</name>
</gene>
<name>A0A3N4NRW6_9GAMM</name>